<sequence length="89" mass="10449">MSSKAKFRGKMDKVEEYKIIEHIPANSRTRPVARDAYKETRELYIKIFGNIDTSIWPETPMPCGDSYSGAFVDYDEKKYPVEEYKDPFE</sequence>
<dbReference type="Proteomes" id="UP000248044">
    <property type="component" value="Chromosome"/>
</dbReference>
<protein>
    <submittedName>
        <fullName evidence="1">Uncharacterized protein</fullName>
    </submittedName>
</protein>
<proteinExistence type="predicted"/>
<name>A0A2U9IBC2_9CREN</name>
<gene>
    <name evidence="1" type="ORF">DFR85_00495</name>
</gene>
<reference evidence="1 2" key="1">
    <citation type="submission" date="2018-05" db="EMBL/GenBank/DDBJ databases">
        <title>Complete Genome Sequences of Extremely Thermoacidophilic, Metal-Mobilizing Type-Strain Members of the Archaeal Family Sulfolobaceae: Acidianus brierleyi DSM-1651T, Acidianus sulfidivorans DSM-18786T, Metallosphaera hakonensis DSM-7519T, and Metallosphaera prunae DSM-10039T.</title>
        <authorList>
            <person name="Counts J.A."/>
            <person name="Kelly R.M."/>
        </authorList>
    </citation>
    <scope>NUCLEOTIDE SEQUENCE [LARGE SCALE GENOMIC DNA]</scope>
    <source>
        <strain evidence="1 2">DSM 1651</strain>
    </source>
</reference>
<dbReference type="EMBL" id="CP029289">
    <property type="protein sequence ID" value="AWR93309.1"/>
    <property type="molecule type" value="Genomic_DNA"/>
</dbReference>
<dbReference type="AlphaFoldDB" id="A0A2U9IBC2"/>
<organism evidence="1 2">
    <name type="scientific">Acidianus brierleyi</name>
    <dbReference type="NCBI Taxonomy" id="41673"/>
    <lineage>
        <taxon>Archaea</taxon>
        <taxon>Thermoproteota</taxon>
        <taxon>Thermoprotei</taxon>
        <taxon>Sulfolobales</taxon>
        <taxon>Sulfolobaceae</taxon>
        <taxon>Acidianus</taxon>
    </lineage>
</organism>
<evidence type="ECO:0000313" key="1">
    <source>
        <dbReference type="EMBL" id="AWR93309.1"/>
    </source>
</evidence>
<accession>A0A2U9IBC2</accession>
<keyword evidence="2" id="KW-1185">Reference proteome</keyword>
<evidence type="ECO:0000313" key="2">
    <source>
        <dbReference type="Proteomes" id="UP000248044"/>
    </source>
</evidence>
<dbReference type="OrthoDB" id="42995at2157"/>
<dbReference type="KEGG" id="abri:DFR85_00495"/>